<dbReference type="EMBL" id="JANILD010000003">
    <property type="protein sequence ID" value="MCQ9303596.1"/>
    <property type="molecule type" value="Genomic_DNA"/>
</dbReference>
<protein>
    <submittedName>
        <fullName evidence="1">DUF1643 domain-containing protein</fullName>
    </submittedName>
</protein>
<accession>A0AAW5LJH9</accession>
<name>A0AAW5LJH9_MAMSC</name>
<organism evidence="1 2">
    <name type="scientific">Mammaliicoccus sciuri</name>
    <name type="common">Staphylococcus sciuri</name>
    <dbReference type="NCBI Taxonomy" id="1296"/>
    <lineage>
        <taxon>Bacteria</taxon>
        <taxon>Bacillati</taxon>
        <taxon>Bacillota</taxon>
        <taxon>Bacilli</taxon>
        <taxon>Bacillales</taxon>
        <taxon>Staphylococcaceae</taxon>
        <taxon>Mammaliicoccus</taxon>
    </lineage>
</organism>
<proteinExistence type="predicted"/>
<dbReference type="Proteomes" id="UP001204068">
    <property type="component" value="Unassembled WGS sequence"/>
</dbReference>
<dbReference type="PIRSF" id="PIRSF032209">
    <property type="entry name" value="UCP032209"/>
    <property type="match status" value="1"/>
</dbReference>
<sequence length="178" mass="20619">METIKSTLETEAIFSDDKQHRYLLKKTWDKTKQTVTVITMYPHYDGVKSIDLTTQIIINKVTEKEEYGAVNFVNLYSNIDIPINLRHLKKNSYDKHTDIHLMKAVKEADIVILAWGAYGKKPKVEGRVKDVLDMLETSNKKVSILTNPQTNEMMHPLNPFARKAWTIKSLKEMKINNL</sequence>
<evidence type="ECO:0000313" key="1">
    <source>
        <dbReference type="EMBL" id="MCQ9303596.1"/>
    </source>
</evidence>
<dbReference type="InterPro" id="IPR012441">
    <property type="entry name" value="DUF1643"/>
</dbReference>
<comment type="caution">
    <text evidence="1">The sequence shown here is derived from an EMBL/GenBank/DDBJ whole genome shotgun (WGS) entry which is preliminary data.</text>
</comment>
<dbReference type="Pfam" id="PF07799">
    <property type="entry name" value="DUF1643"/>
    <property type="match status" value="1"/>
</dbReference>
<gene>
    <name evidence="1" type="ORF">NQ032_08285</name>
</gene>
<evidence type="ECO:0000313" key="2">
    <source>
        <dbReference type="Proteomes" id="UP001204068"/>
    </source>
</evidence>
<dbReference type="InterPro" id="IPR016992">
    <property type="entry name" value="UCP032209"/>
</dbReference>
<dbReference type="AlphaFoldDB" id="A0AAW5LJH9"/>
<dbReference type="RefSeq" id="WP_257099532.1">
    <property type="nucleotide sequence ID" value="NZ_JANILD010000003.1"/>
</dbReference>
<reference evidence="1" key="1">
    <citation type="submission" date="2022-07" db="EMBL/GenBank/DDBJ databases">
        <title>Bacterial species isolated from the porcine tonsil microbiota.</title>
        <authorList>
            <person name="Oliveira I.M.F."/>
        </authorList>
    </citation>
    <scope>NUCLEOTIDE SEQUENCE</scope>
    <source>
        <strain evidence="1">8QC2O2</strain>
    </source>
</reference>